<dbReference type="GO" id="GO:0046872">
    <property type="term" value="F:metal ion binding"/>
    <property type="evidence" value="ECO:0007669"/>
    <property type="project" value="UniProtKB-KW"/>
</dbReference>
<dbReference type="SUPFAM" id="SSF48113">
    <property type="entry name" value="Heme-dependent peroxidases"/>
    <property type="match status" value="1"/>
</dbReference>
<dbReference type="GO" id="GO:0006979">
    <property type="term" value="P:response to oxidative stress"/>
    <property type="evidence" value="ECO:0007669"/>
    <property type="project" value="InterPro"/>
</dbReference>
<evidence type="ECO:0000256" key="7">
    <source>
        <dbReference type="ARBA" id="ARBA00022723"/>
    </source>
</evidence>
<dbReference type="InterPro" id="IPR044953">
    <property type="entry name" value="At1g04390-like"/>
</dbReference>
<dbReference type="GO" id="GO:0016688">
    <property type="term" value="F:L-ascorbate peroxidase activity"/>
    <property type="evidence" value="ECO:0007669"/>
    <property type="project" value="UniProtKB-EC"/>
</dbReference>
<keyword evidence="5" id="KW-0575">Peroxidase</keyword>
<dbReference type="PRINTS" id="PR00458">
    <property type="entry name" value="PEROXIDASE"/>
</dbReference>
<evidence type="ECO:0000256" key="10">
    <source>
        <dbReference type="SAM" id="MobiDB-lite"/>
    </source>
</evidence>
<evidence type="ECO:0000256" key="9">
    <source>
        <dbReference type="ARBA" id="ARBA00023004"/>
    </source>
</evidence>
<dbReference type="PANTHER" id="PTHR35918:SF1">
    <property type="entry name" value="BTB DOMAIN-CONTAINING PROTEIN"/>
    <property type="match status" value="1"/>
</dbReference>
<dbReference type="Proteomes" id="UP000631114">
    <property type="component" value="Unassembled WGS sequence"/>
</dbReference>
<dbReference type="PRINTS" id="PR00459">
    <property type="entry name" value="ASPEROXIDASE"/>
</dbReference>
<dbReference type="PROSITE" id="PS50873">
    <property type="entry name" value="PEROXIDASE_4"/>
    <property type="match status" value="1"/>
</dbReference>
<feature type="domain" description="Plant heme peroxidase family profile" evidence="12">
    <location>
        <begin position="119"/>
        <end position="210"/>
    </location>
</feature>
<sequence length="1009" mass="112086">MSQSHAYVPRCGPRVMGGHAVNKDASGSMLLVGCGSQFSSWAVTKMVKCYPTVSEDYLKAVEKAKKKLRGFIAEKNCAPLMLRIAWHSAGTFDVKTRTGGPFGTMKNPAELAHGANNGLDIAVRLLEPIKEQFPILSYADFYQLAGVVAVEITGGPEVPFHPGREDKPVPPPEGRLPDATKGSDHLRDVFVKQMGLSDQDIVALSGAHTLDEDAFFADYAEAHLKLSELGTDTIMKHFSLDSIADIVLPLIGITKTRNEALLGMTAEVTVTFVDVLANCIPLHRFPTCYLLHNRQLDLLMEVNHLNVFKRWHLFWRPYCCTGLPPALCGDGAKKLLDNTDDFALHGKLTTSICASEGVQACLMFSVVKAIIDALGGWNLCSGKVATNQVPLLALACKLASITHWSGEHHAYFWKLGVDRVLLNLLVNNFYKRKQPESGASLKELADAARKGLDANYLLVLRPYIWDILGWLAAHYLENFNPEAQGNSHSLNILITCGCLILMDAVQQKRQVSLEASKVEPASKAVLLMIHSPCKYIASQATYILSELSSYNVEVYLEYVLGTIDSRKFGANFSVVNKFQTVNDLIVLLCVSVLPKYRSFIIEYDGIMVLSTFTAWCLSSNANDSPSPHSTTTVANHGEVTSSQLAGSVTLGSFDVQTFIDKLQTVSSSSSNSSGLRWCATHILRFFGLYGHGVILKVRCPSLFPSVESPYISNGTICDGSSVGQDTEKPCRNFQREVRLSAQVDQNFLMKLLEFVYMGFVQVDDDIVKPLKMLARGCDFNSLSQLLSRNCPKWGTKVSCCDFTPALGPSGLHFCDMVVEAKNDEAVDWTCRYCSLSSPHMHVHKIMLWLSSDYFKALFQSGMQESHSHNIKVPVGWKALSKLIHWFYSDELPKPSLGCIWNNMDVEGQLQELHLYLELCWLAEIWLLEDFRDDALRVVVSCLSSNRYLALKIIQIATELSQWEIVEVAADCIAPSFPHLRNSGDLEFLNEELVDIIRRVHVRPFSSWLQ</sequence>
<evidence type="ECO:0000256" key="1">
    <source>
        <dbReference type="ARBA" id="ARBA00001970"/>
    </source>
</evidence>
<keyword evidence="8" id="KW-0560">Oxidoreductase</keyword>
<evidence type="ECO:0000259" key="12">
    <source>
        <dbReference type="PROSITE" id="PS50873"/>
    </source>
</evidence>
<dbReference type="Pfam" id="PF00651">
    <property type="entry name" value="BTB"/>
    <property type="match status" value="1"/>
</dbReference>
<feature type="region of interest" description="Disordered" evidence="10">
    <location>
        <begin position="157"/>
        <end position="181"/>
    </location>
</feature>
<evidence type="ECO:0000256" key="4">
    <source>
        <dbReference type="ARBA" id="ARBA00012940"/>
    </source>
</evidence>
<dbReference type="Pfam" id="PF00141">
    <property type="entry name" value="peroxidase"/>
    <property type="match status" value="1"/>
</dbReference>
<comment type="pathway">
    <text evidence="2">Protein modification; protein ubiquitination.</text>
</comment>
<dbReference type="AlphaFoldDB" id="A0A835H3Y2"/>
<dbReference type="Gene3D" id="1.10.420.10">
    <property type="entry name" value="Peroxidase, domain 2"/>
    <property type="match status" value="1"/>
</dbReference>
<dbReference type="GO" id="GO:0020037">
    <property type="term" value="F:heme binding"/>
    <property type="evidence" value="ECO:0007669"/>
    <property type="project" value="InterPro"/>
</dbReference>
<dbReference type="InterPro" id="IPR000210">
    <property type="entry name" value="BTB/POZ_dom"/>
</dbReference>
<dbReference type="EMBL" id="JADFTS010000008">
    <property type="protein sequence ID" value="KAF9592985.1"/>
    <property type="molecule type" value="Genomic_DNA"/>
</dbReference>
<evidence type="ECO:0000256" key="5">
    <source>
        <dbReference type="ARBA" id="ARBA00022559"/>
    </source>
</evidence>
<evidence type="ECO:0000259" key="11">
    <source>
        <dbReference type="PROSITE" id="PS50097"/>
    </source>
</evidence>
<dbReference type="OrthoDB" id="418748at2759"/>
<comment type="similarity">
    <text evidence="3">Belongs to the peroxidase family. Ascorbate peroxidase subfamily.</text>
</comment>
<dbReference type="SUPFAM" id="SSF54695">
    <property type="entry name" value="POZ domain"/>
    <property type="match status" value="1"/>
</dbReference>
<keyword evidence="7" id="KW-0479">Metal-binding</keyword>
<dbReference type="PROSITE" id="PS50097">
    <property type="entry name" value="BTB"/>
    <property type="match status" value="1"/>
</dbReference>
<dbReference type="InterPro" id="IPR002016">
    <property type="entry name" value="Haem_peroxidase"/>
</dbReference>
<dbReference type="CDD" id="cd18186">
    <property type="entry name" value="BTB_POZ_ZBTB_KLHL-like"/>
    <property type="match status" value="1"/>
</dbReference>
<dbReference type="PROSITE" id="PS00436">
    <property type="entry name" value="PEROXIDASE_2"/>
    <property type="match status" value="1"/>
</dbReference>
<evidence type="ECO:0000256" key="8">
    <source>
        <dbReference type="ARBA" id="ARBA00023002"/>
    </source>
</evidence>
<dbReference type="PROSITE" id="PS00435">
    <property type="entry name" value="PEROXIDASE_1"/>
    <property type="match status" value="1"/>
</dbReference>
<dbReference type="Gene3D" id="1.10.520.10">
    <property type="match status" value="1"/>
</dbReference>
<dbReference type="Gene3D" id="3.30.710.10">
    <property type="entry name" value="Potassium Channel Kv1.1, Chain A"/>
    <property type="match status" value="1"/>
</dbReference>
<gene>
    <name evidence="13" type="ORF">IFM89_019562</name>
</gene>
<organism evidence="13 14">
    <name type="scientific">Coptis chinensis</name>
    <dbReference type="NCBI Taxonomy" id="261450"/>
    <lineage>
        <taxon>Eukaryota</taxon>
        <taxon>Viridiplantae</taxon>
        <taxon>Streptophyta</taxon>
        <taxon>Embryophyta</taxon>
        <taxon>Tracheophyta</taxon>
        <taxon>Spermatophyta</taxon>
        <taxon>Magnoliopsida</taxon>
        <taxon>Ranunculales</taxon>
        <taxon>Ranunculaceae</taxon>
        <taxon>Coptidoideae</taxon>
        <taxon>Coptis</taxon>
    </lineage>
</organism>
<dbReference type="PANTHER" id="PTHR35918">
    <property type="entry name" value="OS06G0674800 PROTEIN"/>
    <property type="match status" value="1"/>
</dbReference>
<evidence type="ECO:0000256" key="3">
    <source>
        <dbReference type="ARBA" id="ARBA00006873"/>
    </source>
</evidence>
<comment type="caution">
    <text evidence="13">The sequence shown here is derived from an EMBL/GenBank/DDBJ whole genome shotgun (WGS) entry which is preliminary data.</text>
</comment>
<dbReference type="InterPro" id="IPR011333">
    <property type="entry name" value="SKP1/BTB/POZ_sf"/>
</dbReference>
<keyword evidence="9" id="KW-0408">Iron</keyword>
<protein>
    <recommendedName>
        <fullName evidence="4">L-ascorbate peroxidase</fullName>
        <ecNumber evidence="4">1.11.1.11</ecNumber>
    </recommendedName>
</protein>
<proteinExistence type="inferred from homology"/>
<name>A0A835H3Y2_9MAGN</name>
<reference evidence="13 14" key="1">
    <citation type="submission" date="2020-10" db="EMBL/GenBank/DDBJ databases">
        <title>The Coptis chinensis genome and diversification of protoberbering-type alkaloids.</title>
        <authorList>
            <person name="Wang B."/>
            <person name="Shu S."/>
            <person name="Song C."/>
            <person name="Liu Y."/>
        </authorList>
    </citation>
    <scope>NUCLEOTIDE SEQUENCE [LARGE SCALE GENOMIC DNA]</scope>
    <source>
        <strain evidence="13">HL-2020</strain>
        <tissue evidence="13">Leaf</tissue>
    </source>
</reference>
<dbReference type="InterPro" id="IPR002207">
    <property type="entry name" value="Peroxidase_I"/>
</dbReference>
<accession>A0A835H3Y2</accession>
<dbReference type="InterPro" id="IPR010255">
    <property type="entry name" value="Haem_peroxidase_sf"/>
</dbReference>
<evidence type="ECO:0000256" key="6">
    <source>
        <dbReference type="ARBA" id="ARBA00022617"/>
    </source>
</evidence>
<dbReference type="FunFam" id="1.10.520.10:FF:000003">
    <property type="entry name" value="Cytosolic ascorbate peroxidase"/>
    <property type="match status" value="1"/>
</dbReference>
<evidence type="ECO:0000256" key="2">
    <source>
        <dbReference type="ARBA" id="ARBA00004906"/>
    </source>
</evidence>
<evidence type="ECO:0000313" key="13">
    <source>
        <dbReference type="EMBL" id="KAF9592985.1"/>
    </source>
</evidence>
<dbReference type="EC" id="1.11.1.11" evidence="4"/>
<evidence type="ECO:0000313" key="14">
    <source>
        <dbReference type="Proteomes" id="UP000631114"/>
    </source>
</evidence>
<keyword evidence="14" id="KW-1185">Reference proteome</keyword>
<comment type="cofactor">
    <cofactor evidence="1">
        <name>heme b</name>
        <dbReference type="ChEBI" id="CHEBI:60344"/>
    </cofactor>
</comment>
<dbReference type="InterPro" id="IPR019793">
    <property type="entry name" value="Peroxidases_heam-ligand_BS"/>
</dbReference>
<keyword evidence="6" id="KW-0349">Heme</keyword>
<dbReference type="InterPro" id="IPR019794">
    <property type="entry name" value="Peroxidases_AS"/>
</dbReference>
<feature type="domain" description="BTB" evidence="11">
    <location>
        <begin position="814"/>
        <end position="895"/>
    </location>
</feature>